<proteinExistence type="predicted"/>
<gene>
    <name evidence="1" type="ORF">LCGC14_1761260</name>
</gene>
<sequence>KWLVPRLWICEISLIEAIFWSVKVSIPDLHGHNKHGNGKALEESLPLALCRAIEVMIDGDNNE</sequence>
<organism evidence="1">
    <name type="scientific">marine sediment metagenome</name>
    <dbReference type="NCBI Taxonomy" id="412755"/>
    <lineage>
        <taxon>unclassified sequences</taxon>
        <taxon>metagenomes</taxon>
        <taxon>ecological metagenomes</taxon>
    </lineage>
</organism>
<accession>A0A0F9JFZ0</accession>
<name>A0A0F9JFZ0_9ZZZZ</name>
<dbReference type="EMBL" id="LAZR01016389">
    <property type="protein sequence ID" value="KKM04726.1"/>
    <property type="molecule type" value="Genomic_DNA"/>
</dbReference>
<feature type="non-terminal residue" evidence="1">
    <location>
        <position position="1"/>
    </location>
</feature>
<comment type="caution">
    <text evidence="1">The sequence shown here is derived from an EMBL/GenBank/DDBJ whole genome shotgun (WGS) entry which is preliminary data.</text>
</comment>
<reference evidence="1" key="1">
    <citation type="journal article" date="2015" name="Nature">
        <title>Complex archaea that bridge the gap between prokaryotes and eukaryotes.</title>
        <authorList>
            <person name="Spang A."/>
            <person name="Saw J.H."/>
            <person name="Jorgensen S.L."/>
            <person name="Zaremba-Niedzwiedzka K."/>
            <person name="Martijn J."/>
            <person name="Lind A.E."/>
            <person name="van Eijk R."/>
            <person name="Schleper C."/>
            <person name="Guy L."/>
            <person name="Ettema T.J."/>
        </authorList>
    </citation>
    <scope>NUCLEOTIDE SEQUENCE</scope>
</reference>
<evidence type="ECO:0000313" key="1">
    <source>
        <dbReference type="EMBL" id="KKM04726.1"/>
    </source>
</evidence>
<dbReference type="AlphaFoldDB" id="A0A0F9JFZ0"/>
<protein>
    <submittedName>
        <fullName evidence="1">Uncharacterized protein</fullName>
    </submittedName>
</protein>